<gene>
    <name evidence="1" type="ORF">B0H41_003892</name>
</gene>
<reference evidence="1" key="1">
    <citation type="submission" date="2020-05" db="EMBL/GenBank/DDBJ databases">
        <authorList>
            <person name="Brown S."/>
            <person name="Huntemann M."/>
            <person name="Clum A."/>
            <person name="Spunde A."/>
            <person name="Palaniappan K."/>
            <person name="Ritter S."/>
            <person name="Mikhailova N."/>
            <person name="Chen I.-M."/>
            <person name="Stamatis D."/>
            <person name="Reddy T."/>
            <person name="O'Malley R."/>
            <person name="Daum C."/>
            <person name="Shapiro N."/>
            <person name="Ivanova N."/>
            <person name="Kyrpides N."/>
            <person name="Woyke T."/>
        </authorList>
    </citation>
    <scope>NUCLEOTIDE SEQUENCE</scope>
    <source>
        <strain evidence="1">DJ080</strain>
    </source>
</reference>
<dbReference type="AlphaFoldDB" id="A0AAX0B6H6"/>
<organism evidence="1 2">
    <name type="scientific">Clostridium beijerinckii</name>
    <name type="common">Clostridium MP</name>
    <dbReference type="NCBI Taxonomy" id="1520"/>
    <lineage>
        <taxon>Bacteria</taxon>
        <taxon>Bacillati</taxon>
        <taxon>Bacillota</taxon>
        <taxon>Clostridia</taxon>
        <taxon>Eubacteriales</taxon>
        <taxon>Clostridiaceae</taxon>
        <taxon>Clostridium</taxon>
    </lineage>
</organism>
<sequence length="236" mass="27917">MQSMLDKIQSGQLNNFEKTDFYKLDSYFKSVEDLSILKGRKIKNNYPLLNEMIKAYRNKLEGLYEEYKNDMLNSILVMDPRQMYETKVDINEEGDYFNIIMDTNKLNKIIKHSMVKVDIQEITLNELVSSIDVNTLDEKYFKVASRNNNPIFVGYTPHLENKYIVFDGNHRAYSKYKQGQNSILAYVFHPGHYAECTISDIYRYLIYMHLNIWIVCNYMIGNWGTLQLALLINENY</sequence>
<protein>
    <recommendedName>
        <fullName evidence="3">ParB/Sulfiredoxin domain-containing protein</fullName>
    </recommendedName>
</protein>
<dbReference type="Proteomes" id="UP001193748">
    <property type="component" value="Unassembled WGS sequence"/>
</dbReference>
<evidence type="ECO:0000313" key="2">
    <source>
        <dbReference type="Proteomes" id="UP001193748"/>
    </source>
</evidence>
<name>A0AAX0B6H6_CLOBE</name>
<evidence type="ECO:0000313" key="1">
    <source>
        <dbReference type="EMBL" id="NRT90213.1"/>
    </source>
</evidence>
<evidence type="ECO:0008006" key="3">
    <source>
        <dbReference type="Google" id="ProtNLM"/>
    </source>
</evidence>
<dbReference type="SUPFAM" id="SSF110849">
    <property type="entry name" value="ParB/Sulfiredoxin"/>
    <property type="match status" value="1"/>
</dbReference>
<accession>A0AAX0B6H6</accession>
<dbReference type="EMBL" id="JABSWW010000001">
    <property type="protein sequence ID" value="NRT90213.1"/>
    <property type="molecule type" value="Genomic_DNA"/>
</dbReference>
<comment type="caution">
    <text evidence="1">The sequence shown here is derived from an EMBL/GenBank/DDBJ whole genome shotgun (WGS) entry which is preliminary data.</text>
</comment>
<reference evidence="1" key="2">
    <citation type="journal article" date="2022" name="Nat. Biotechnol.">
        <title>Carbon-negative production of acetone and isopropanol by gas fermentation at industrial pilot scale.</title>
        <authorList>
            <person name="Liew F.E."/>
            <person name="Nogle R."/>
            <person name="Abdalla T."/>
            <person name="Rasor B.J."/>
            <person name="Canter C."/>
            <person name="Jensen R.O."/>
            <person name="Wang L."/>
            <person name="Strutz J."/>
            <person name="Chirania P."/>
            <person name="De Tissera S."/>
            <person name="Mueller A.P."/>
            <person name="Ruan Z."/>
            <person name="Gao A."/>
            <person name="Tran L."/>
            <person name="Engle N.L."/>
            <person name="Bromley J.C."/>
            <person name="Daniell J."/>
            <person name="Conrado R."/>
            <person name="Tschaplinski T.J."/>
            <person name="Giannone R.J."/>
            <person name="Hettich R.L."/>
            <person name="Karim A.S."/>
            <person name="Simpson S.D."/>
            <person name="Brown S.D."/>
            <person name="Leang C."/>
            <person name="Jewett M.C."/>
            <person name="Kopke M."/>
        </authorList>
    </citation>
    <scope>NUCLEOTIDE SEQUENCE</scope>
    <source>
        <strain evidence="1">DJ080</strain>
    </source>
</reference>
<dbReference type="InterPro" id="IPR036086">
    <property type="entry name" value="ParB/Sulfiredoxin_sf"/>
</dbReference>
<proteinExistence type="predicted"/>
<dbReference type="RefSeq" id="WP_173711509.1">
    <property type="nucleotide sequence ID" value="NZ_CP107022.1"/>
</dbReference>